<reference evidence="1" key="1">
    <citation type="journal article" date="2021" name="PeerJ">
        <title>Extensive microbial diversity within the chicken gut microbiome revealed by metagenomics and culture.</title>
        <authorList>
            <person name="Gilroy R."/>
            <person name="Ravi A."/>
            <person name="Getino M."/>
            <person name="Pursley I."/>
            <person name="Horton D.L."/>
            <person name="Alikhan N.F."/>
            <person name="Baker D."/>
            <person name="Gharbi K."/>
            <person name="Hall N."/>
            <person name="Watson M."/>
            <person name="Adriaenssens E.M."/>
            <person name="Foster-Nyarko E."/>
            <person name="Jarju S."/>
            <person name="Secka A."/>
            <person name="Antonio M."/>
            <person name="Oren A."/>
            <person name="Chaudhuri R.R."/>
            <person name="La Ragione R."/>
            <person name="Hildebrand F."/>
            <person name="Pallen M.J."/>
        </authorList>
    </citation>
    <scope>NUCLEOTIDE SEQUENCE</scope>
    <source>
        <strain evidence="1">ChiBcec2-3848</strain>
    </source>
</reference>
<feature type="non-terminal residue" evidence="1">
    <location>
        <position position="1"/>
    </location>
</feature>
<dbReference type="EMBL" id="DWVZ01000101">
    <property type="protein sequence ID" value="HJC63476.1"/>
    <property type="molecule type" value="Genomic_DNA"/>
</dbReference>
<dbReference type="Gene3D" id="3.40.630.190">
    <property type="entry name" value="LCP protein"/>
    <property type="match status" value="1"/>
</dbReference>
<sequence length="132" mass="15258">FKRTERQREIIQLVTEKVKKASPATLYKIADTVLPMVKTNFSKTQILSMGMSMISYTIKDSSGFPFELTGENLGDLGSCVIPTDLSLNVQELHELLFDDMNYQVSTQVMERSEKIDLMYNENYLNKEYRKSR</sequence>
<reference evidence="1" key="2">
    <citation type="submission" date="2021-04" db="EMBL/GenBank/DDBJ databases">
        <authorList>
            <person name="Gilroy R."/>
        </authorList>
    </citation>
    <scope>NUCLEOTIDE SEQUENCE</scope>
    <source>
        <strain evidence="1">ChiBcec2-3848</strain>
    </source>
</reference>
<evidence type="ECO:0000313" key="2">
    <source>
        <dbReference type="Proteomes" id="UP000823886"/>
    </source>
</evidence>
<gene>
    <name evidence="1" type="ORF">H9753_07650</name>
</gene>
<proteinExistence type="predicted"/>
<comment type="caution">
    <text evidence="1">The sequence shown here is derived from an EMBL/GenBank/DDBJ whole genome shotgun (WGS) entry which is preliminary data.</text>
</comment>
<evidence type="ECO:0008006" key="3">
    <source>
        <dbReference type="Google" id="ProtNLM"/>
    </source>
</evidence>
<organism evidence="1 2">
    <name type="scientific">Candidatus Blautia merdavium</name>
    <dbReference type="NCBI Taxonomy" id="2838494"/>
    <lineage>
        <taxon>Bacteria</taxon>
        <taxon>Bacillati</taxon>
        <taxon>Bacillota</taxon>
        <taxon>Clostridia</taxon>
        <taxon>Lachnospirales</taxon>
        <taxon>Lachnospiraceae</taxon>
        <taxon>Blautia</taxon>
    </lineage>
</organism>
<protein>
    <recommendedName>
        <fullName evidence="3">Cell envelope-related transcriptional attenuator domain-containing protein</fullName>
    </recommendedName>
</protein>
<name>A0A9D2TBY0_9FIRM</name>
<dbReference type="Proteomes" id="UP000823886">
    <property type="component" value="Unassembled WGS sequence"/>
</dbReference>
<accession>A0A9D2TBY0</accession>
<evidence type="ECO:0000313" key="1">
    <source>
        <dbReference type="EMBL" id="HJC63476.1"/>
    </source>
</evidence>
<dbReference type="AlphaFoldDB" id="A0A9D2TBY0"/>